<feature type="transmembrane region" description="Helical" evidence="7">
    <location>
        <begin position="302"/>
        <end position="322"/>
    </location>
</feature>
<dbReference type="InterPro" id="IPR011701">
    <property type="entry name" value="MFS"/>
</dbReference>
<feature type="transmembrane region" description="Helical" evidence="7">
    <location>
        <begin position="230"/>
        <end position="249"/>
    </location>
</feature>
<dbReference type="PANTHER" id="PTHR23501">
    <property type="entry name" value="MAJOR FACILITATOR SUPERFAMILY"/>
    <property type="match status" value="1"/>
</dbReference>
<dbReference type="PANTHER" id="PTHR23501:SF1">
    <property type="entry name" value="TRANSPORT PROTEIN HSRA-RELATED"/>
    <property type="match status" value="1"/>
</dbReference>
<dbReference type="InterPro" id="IPR036259">
    <property type="entry name" value="MFS_trans_sf"/>
</dbReference>
<keyword evidence="2" id="KW-0813">Transport</keyword>
<evidence type="ECO:0000256" key="5">
    <source>
        <dbReference type="ARBA" id="ARBA00022989"/>
    </source>
</evidence>
<feature type="transmembrane region" description="Helical" evidence="7">
    <location>
        <begin position="435"/>
        <end position="454"/>
    </location>
</feature>
<feature type="transmembrane region" description="Helical" evidence="7">
    <location>
        <begin position="169"/>
        <end position="190"/>
    </location>
</feature>
<evidence type="ECO:0000256" key="4">
    <source>
        <dbReference type="ARBA" id="ARBA00022692"/>
    </source>
</evidence>
<feature type="transmembrane region" description="Helical" evidence="7">
    <location>
        <begin position="358"/>
        <end position="384"/>
    </location>
</feature>
<feature type="transmembrane region" description="Helical" evidence="7">
    <location>
        <begin position="261"/>
        <end position="282"/>
    </location>
</feature>
<name>A0ABW5AAH2_9RHOB</name>
<evidence type="ECO:0000313" key="10">
    <source>
        <dbReference type="Proteomes" id="UP001597413"/>
    </source>
</evidence>
<feature type="transmembrane region" description="Helical" evidence="7">
    <location>
        <begin position="139"/>
        <end position="163"/>
    </location>
</feature>
<feature type="transmembrane region" description="Helical" evidence="7">
    <location>
        <begin position="106"/>
        <end position="127"/>
    </location>
</feature>
<feature type="transmembrane region" description="Helical" evidence="7">
    <location>
        <begin position="80"/>
        <end position="100"/>
    </location>
</feature>
<gene>
    <name evidence="9" type="ORF">ACFSM0_12635</name>
</gene>
<dbReference type="Gene3D" id="1.20.1250.20">
    <property type="entry name" value="MFS general substrate transporter like domains"/>
    <property type="match status" value="1"/>
</dbReference>
<evidence type="ECO:0000256" key="7">
    <source>
        <dbReference type="SAM" id="Phobius"/>
    </source>
</evidence>
<evidence type="ECO:0000259" key="8">
    <source>
        <dbReference type="PROSITE" id="PS50850"/>
    </source>
</evidence>
<feature type="transmembrane region" description="Helical" evidence="7">
    <location>
        <begin position="54"/>
        <end position="73"/>
    </location>
</feature>
<dbReference type="InterPro" id="IPR004638">
    <property type="entry name" value="EmrB-like"/>
</dbReference>
<protein>
    <submittedName>
        <fullName evidence="9">DHA2 family efflux MFS transporter permease subunit</fullName>
    </submittedName>
</protein>
<dbReference type="PRINTS" id="PR01036">
    <property type="entry name" value="TCRTETB"/>
</dbReference>
<accession>A0ABW5AAH2</accession>
<keyword evidence="3" id="KW-1003">Cell membrane</keyword>
<dbReference type="NCBIfam" id="TIGR00711">
    <property type="entry name" value="efflux_EmrB"/>
    <property type="match status" value="1"/>
</dbReference>
<dbReference type="InterPro" id="IPR020846">
    <property type="entry name" value="MFS_dom"/>
</dbReference>
<keyword evidence="4 7" id="KW-0812">Transmembrane</keyword>
<evidence type="ECO:0000313" key="9">
    <source>
        <dbReference type="EMBL" id="MFD2174934.1"/>
    </source>
</evidence>
<keyword evidence="5 7" id="KW-1133">Transmembrane helix</keyword>
<sequence>MTRAAFRALLHARLMPLIVAVALLMETLDANVISTSLPEIARDLDTSPIHLKLALTSYMLALAIFIPASGWAADRFGARPIFRLAIAVFAAGSIACGAANSLEGLVAARVLQGIGGSMMVPVGRLIVLRTTPRAELVNALAWLTVPALIGPVLGPLLGGFITTWWDWRWIFWINIPIAVLGMGLVTLFIPQVTAETTRRFDLRGFLLLGPGLGAVLTGVTLAGLNLSSPLWMAGFTLGGCGLIAGYVVHAGKVAEPLVDLGLLRIPTFRIAALGGTFFRIGAGARPFLLPLLFQLGFAMTPFQSGALTFAAGLGAMTMKFVAKPILDRFGFRRVLVANAMISAVLMLLPILFTATTPWGLIVVPLFVAGVGWSLQFTAINAIAYAEVPAERMSSATSFNSVLQQLSGSVGITVAAFGLTGMQAMTGHAALDAGDFAPVFVLMAAVALISAPFFARLARDAGGGMLKTPRPR</sequence>
<organism evidence="9 10">
    <name type="scientific">Rhodobacter lacus</name>
    <dbReference type="NCBI Taxonomy" id="1641972"/>
    <lineage>
        <taxon>Bacteria</taxon>
        <taxon>Pseudomonadati</taxon>
        <taxon>Pseudomonadota</taxon>
        <taxon>Alphaproteobacteria</taxon>
        <taxon>Rhodobacterales</taxon>
        <taxon>Rhodobacter group</taxon>
        <taxon>Rhodobacter</taxon>
    </lineage>
</organism>
<proteinExistence type="predicted"/>
<feature type="domain" description="Major facilitator superfamily (MFS) profile" evidence="8">
    <location>
        <begin position="15"/>
        <end position="461"/>
    </location>
</feature>
<evidence type="ECO:0000256" key="6">
    <source>
        <dbReference type="ARBA" id="ARBA00023136"/>
    </source>
</evidence>
<dbReference type="Pfam" id="PF07690">
    <property type="entry name" value="MFS_1"/>
    <property type="match status" value="1"/>
</dbReference>
<dbReference type="RefSeq" id="WP_377392454.1">
    <property type="nucleotide sequence ID" value="NZ_JBHUIX010000013.1"/>
</dbReference>
<dbReference type="PROSITE" id="PS50850">
    <property type="entry name" value="MFS"/>
    <property type="match status" value="1"/>
</dbReference>
<dbReference type="EMBL" id="JBHUIX010000013">
    <property type="protein sequence ID" value="MFD2174934.1"/>
    <property type="molecule type" value="Genomic_DNA"/>
</dbReference>
<evidence type="ECO:0000256" key="2">
    <source>
        <dbReference type="ARBA" id="ARBA00022448"/>
    </source>
</evidence>
<dbReference type="SUPFAM" id="SSF103473">
    <property type="entry name" value="MFS general substrate transporter"/>
    <property type="match status" value="1"/>
</dbReference>
<keyword evidence="6 7" id="KW-0472">Membrane</keyword>
<evidence type="ECO:0000256" key="1">
    <source>
        <dbReference type="ARBA" id="ARBA00004651"/>
    </source>
</evidence>
<dbReference type="Proteomes" id="UP001597413">
    <property type="component" value="Unassembled WGS sequence"/>
</dbReference>
<comment type="subcellular location">
    <subcellularLocation>
        <location evidence="1">Cell membrane</location>
        <topology evidence="1">Multi-pass membrane protein</topology>
    </subcellularLocation>
</comment>
<dbReference type="Gene3D" id="1.20.1720.10">
    <property type="entry name" value="Multidrug resistance protein D"/>
    <property type="match status" value="1"/>
</dbReference>
<feature type="transmembrane region" description="Helical" evidence="7">
    <location>
        <begin position="202"/>
        <end position="224"/>
    </location>
</feature>
<feature type="transmembrane region" description="Helical" evidence="7">
    <location>
        <begin position="334"/>
        <end position="352"/>
    </location>
</feature>
<feature type="transmembrane region" description="Helical" evidence="7">
    <location>
        <begin position="405"/>
        <end position="423"/>
    </location>
</feature>
<keyword evidence="10" id="KW-1185">Reference proteome</keyword>
<comment type="caution">
    <text evidence="9">The sequence shown here is derived from an EMBL/GenBank/DDBJ whole genome shotgun (WGS) entry which is preliminary data.</text>
</comment>
<reference evidence="10" key="1">
    <citation type="journal article" date="2019" name="Int. J. Syst. Evol. Microbiol.">
        <title>The Global Catalogue of Microorganisms (GCM) 10K type strain sequencing project: providing services to taxonomists for standard genome sequencing and annotation.</title>
        <authorList>
            <consortium name="The Broad Institute Genomics Platform"/>
            <consortium name="The Broad Institute Genome Sequencing Center for Infectious Disease"/>
            <person name="Wu L."/>
            <person name="Ma J."/>
        </authorList>
    </citation>
    <scope>NUCLEOTIDE SEQUENCE [LARGE SCALE GENOMIC DNA]</scope>
    <source>
        <strain evidence="10">CCUG 55131</strain>
    </source>
</reference>
<evidence type="ECO:0000256" key="3">
    <source>
        <dbReference type="ARBA" id="ARBA00022475"/>
    </source>
</evidence>